<dbReference type="EMBL" id="MK072535">
    <property type="protein sequence ID" value="AYV87154.1"/>
    <property type="molecule type" value="Genomic_DNA"/>
</dbReference>
<reference evidence="1" key="1">
    <citation type="submission" date="2018-10" db="EMBL/GenBank/DDBJ databases">
        <title>Hidden diversity of soil giant viruses.</title>
        <authorList>
            <person name="Schulz F."/>
            <person name="Alteio L."/>
            <person name="Goudeau D."/>
            <person name="Ryan E.M."/>
            <person name="Malmstrom R.R."/>
            <person name="Blanchard J."/>
            <person name="Woyke T."/>
        </authorList>
    </citation>
    <scope>NUCLEOTIDE SEQUENCE</scope>
    <source>
        <strain evidence="1">SYV1</strain>
    </source>
</reference>
<evidence type="ECO:0008006" key="2">
    <source>
        <dbReference type="Google" id="ProtNLM"/>
    </source>
</evidence>
<proteinExistence type="predicted"/>
<evidence type="ECO:0000313" key="1">
    <source>
        <dbReference type="EMBL" id="AYV87154.1"/>
    </source>
</evidence>
<protein>
    <recommendedName>
        <fullName evidence="2">F-box domain-containing protein</fullName>
    </recommendedName>
</protein>
<organism evidence="1">
    <name type="scientific">Sylvanvirus sp</name>
    <dbReference type="NCBI Taxonomy" id="2487774"/>
    <lineage>
        <taxon>Viruses</taxon>
    </lineage>
</organism>
<accession>A0A3G5AJU8</accession>
<sequence length="595" mass="69774">MKSKRLKSEHLQSLRSESYIRNDHILQLPNWIWNKLFSCLDISSLCSVVVLSKSIHHAISKLDCWNSSSATYTIIDHPKSRDSINCRSSFWTCIQHLIILEYPCCLNSIAAHLHALTSLQSLTCDLEVFSYILLHHDRLNINKLVLSIGELDLMDTEINRIRQWGLTMPYVQILELEFNHDDLLDQITDFKLVIYGARFLPCLHCIETNTVYFRIETHQYLYWTDMVKYIALYVPNVRHLNLSWCSPDALEILLKRNNFIHLQSFQIMETLNCEFEINESDWKQLSDTNRFSWSELVLSIKGKQRCSHKPVFEIDEWKRMIDEKSPLWFFSVTEKSLHIGIEDTTLIHSPSLGFSSLSFLHSFKLYFSESSFCCPYSSMKAFRISSLLRGLIHLKEFTLGLGCEKVETSTFVMLLQACTSLSPSLQTLTLPLCIYPIAKKDFDLKLLFSRLYLLKNLFILSENEVQIYYDQRYLSYLPSLEVLSFPLLHKLSYTTRTFFMEDLPISLKRLHSCDFCMYKFSLSRRQTVRDWWTSYLLKLPSLICTSLSQDCLPNIYEKVKHLKCRNYEDVCRGRVTSCCDTFIPHVHCSLTQYID</sequence>
<gene>
    <name evidence="1" type="ORF">Sylvanvirus29_6</name>
</gene>
<name>A0A3G5AJU8_9VIRU</name>